<evidence type="ECO:0000313" key="5">
    <source>
        <dbReference type="Proteomes" id="UP000595859"/>
    </source>
</evidence>
<dbReference type="GeneID" id="93823485"/>
<evidence type="ECO:0000313" key="4">
    <source>
        <dbReference type="Proteomes" id="UP000246800"/>
    </source>
</evidence>
<name>A0A166R5F3_STAPS</name>
<proteinExistence type="predicted"/>
<dbReference type="EMBL" id="QEIT01000033">
    <property type="protein sequence ID" value="PWZ74747.1"/>
    <property type="molecule type" value="Genomic_DNA"/>
</dbReference>
<feature type="transmembrane region" description="Helical" evidence="1">
    <location>
        <begin position="261"/>
        <end position="292"/>
    </location>
</feature>
<reference evidence="2 4" key="1">
    <citation type="journal article" date="2018" name="Vet. Microbiol.">
        <title>Clonal diversity and geographic distribution of methicillin-resistant Staphylococcus pseudintermedius from Australian animals: Discovery of novel sequence types.</title>
        <authorList>
            <person name="Worthing K.A."/>
            <person name="Abraham S."/>
            <person name="Coombs G.W."/>
            <person name="Pang S."/>
            <person name="Saputra S."/>
            <person name="Jordan D."/>
            <person name="Trott D.J."/>
            <person name="Norris J.M."/>
        </authorList>
    </citation>
    <scope>NUCLEOTIDE SEQUENCE [LARGE SCALE GENOMIC DNA]</scope>
    <source>
        <strain evidence="2 4">ST525 1</strain>
    </source>
</reference>
<protein>
    <submittedName>
        <fullName evidence="2">Lytic transglycosylase</fullName>
    </submittedName>
</protein>
<dbReference type="Proteomes" id="UP000246800">
    <property type="component" value="Unassembled WGS sequence"/>
</dbReference>
<sequence length="301" mass="34185">MFTFTKLFWHNTQNQKARLFGIAFIGFAILLLLTILAMSPYNLLLQVWQMSMLTGQQNLTTLILMMVGAILLTIFLFAMLIFPFFVGVISAIHHSILNTTKARWKDLFRAFKKGVWGKTVILGILTLLFIVVTAIIYALVNAGMTFLIQQIFNWVSGTGLGQGVLQFIVSILIVLISFVLSIVVWFAALYIINIAVSVNEDASRTIKSHFKEAGSGFKNGNRTFLRFFIGILLLNLIFIILNEPINFLIQQSLAHMSQNLAYYLMMVLNVVFLLLRYVVYLLIIGTAVQYFVRRGRKETHV</sequence>
<keyword evidence="1" id="KW-1133">Transmembrane helix</keyword>
<keyword evidence="1" id="KW-0472">Membrane</keyword>
<feature type="transmembrane region" description="Helical" evidence="1">
    <location>
        <begin position="115"/>
        <end position="140"/>
    </location>
</feature>
<organism evidence="2 4">
    <name type="scientific">Staphylococcus pseudintermedius</name>
    <dbReference type="NCBI Taxonomy" id="283734"/>
    <lineage>
        <taxon>Bacteria</taxon>
        <taxon>Bacillati</taxon>
        <taxon>Bacillota</taxon>
        <taxon>Bacilli</taxon>
        <taxon>Bacillales</taxon>
        <taxon>Staphylococcaceae</taxon>
        <taxon>Staphylococcus</taxon>
        <taxon>Staphylococcus intermedius group</taxon>
    </lineage>
</organism>
<gene>
    <name evidence="2" type="ORF">DD902_07350</name>
    <name evidence="3" type="ORF">JGZ15_03175</name>
</gene>
<reference evidence="3 5" key="2">
    <citation type="submission" date="2020-12" db="EMBL/GenBank/DDBJ databases">
        <title>Whole genome sequencing and de novo assembly of Staphylococcus pseudintermedius: a novel pangenome approach to unravel pathogenesis of canine pyoderma.</title>
        <authorList>
            <person name="Ferrer L."/>
            <person name="Perez D."/>
            <person name="Fonticoba R."/>
            <person name="Vines J."/>
            <person name="Fabregas N."/>
            <person name="Madronero S."/>
            <person name="Meroni G."/>
            <person name="Martino P."/>
            <person name="Martinez S."/>
            <person name="Cusco A."/>
            <person name="Migura L."/>
            <person name="Francino O."/>
        </authorList>
    </citation>
    <scope>NUCLEOTIDE SEQUENCE [LARGE SCALE GENOMIC DNA]</scope>
    <source>
        <strain evidence="3 5">HSP080</strain>
    </source>
</reference>
<feature type="transmembrane region" description="Helical" evidence="1">
    <location>
        <begin position="20"/>
        <end position="41"/>
    </location>
</feature>
<dbReference type="eggNOG" id="ENOG503050P">
    <property type="taxonomic scope" value="Bacteria"/>
</dbReference>
<evidence type="ECO:0000256" key="1">
    <source>
        <dbReference type="SAM" id="Phobius"/>
    </source>
</evidence>
<dbReference type="AlphaFoldDB" id="A0A166R5F3"/>
<keyword evidence="1" id="KW-0812">Transmembrane</keyword>
<feature type="transmembrane region" description="Helical" evidence="1">
    <location>
        <begin position="164"/>
        <end position="192"/>
    </location>
</feature>
<accession>A0A166R5F3</accession>
<dbReference type="RefSeq" id="WP_014613300.1">
    <property type="nucleotide sequence ID" value="NZ_BAAFHR010000016.1"/>
</dbReference>
<feature type="transmembrane region" description="Helical" evidence="1">
    <location>
        <begin position="61"/>
        <end position="94"/>
    </location>
</feature>
<evidence type="ECO:0000313" key="2">
    <source>
        <dbReference type="EMBL" id="PWZ74747.1"/>
    </source>
</evidence>
<dbReference type="EMBL" id="CP066884">
    <property type="protein sequence ID" value="QQM98675.1"/>
    <property type="molecule type" value="Genomic_DNA"/>
</dbReference>
<evidence type="ECO:0000313" key="3">
    <source>
        <dbReference type="EMBL" id="QQM98675.1"/>
    </source>
</evidence>
<feature type="transmembrane region" description="Helical" evidence="1">
    <location>
        <begin position="224"/>
        <end position="241"/>
    </location>
</feature>
<dbReference type="Proteomes" id="UP000595859">
    <property type="component" value="Chromosome"/>
</dbReference>